<dbReference type="Gramene" id="KCW81875">
    <property type="protein sequence ID" value="KCW81875"/>
    <property type="gene ID" value="EUGRSUZ_C03232"/>
</dbReference>
<reference evidence="2" key="1">
    <citation type="submission" date="2013-07" db="EMBL/GenBank/DDBJ databases">
        <title>The genome of Eucalyptus grandis.</title>
        <authorList>
            <person name="Schmutz J."/>
            <person name="Hayes R."/>
            <person name="Myburg A."/>
            <person name="Tuskan G."/>
            <person name="Grattapaglia D."/>
            <person name="Rokhsar D.S."/>
        </authorList>
    </citation>
    <scope>NUCLEOTIDE SEQUENCE</scope>
    <source>
        <tissue evidence="2">Leaf extractions</tissue>
    </source>
</reference>
<organism evidence="2">
    <name type="scientific">Eucalyptus grandis</name>
    <name type="common">Flooded gum</name>
    <dbReference type="NCBI Taxonomy" id="71139"/>
    <lineage>
        <taxon>Eukaryota</taxon>
        <taxon>Viridiplantae</taxon>
        <taxon>Streptophyta</taxon>
        <taxon>Embryophyta</taxon>
        <taxon>Tracheophyta</taxon>
        <taxon>Spermatophyta</taxon>
        <taxon>Magnoliopsida</taxon>
        <taxon>eudicotyledons</taxon>
        <taxon>Gunneridae</taxon>
        <taxon>Pentapetalae</taxon>
        <taxon>rosids</taxon>
        <taxon>malvids</taxon>
        <taxon>Myrtales</taxon>
        <taxon>Myrtaceae</taxon>
        <taxon>Myrtoideae</taxon>
        <taxon>Eucalypteae</taxon>
        <taxon>Eucalyptus</taxon>
    </lineage>
</organism>
<feature type="domain" description="Small ribosomal subunit protein uS15 N-terminal" evidence="1">
    <location>
        <begin position="42"/>
        <end position="68"/>
    </location>
</feature>
<dbReference type="GO" id="GO:0006412">
    <property type="term" value="P:translation"/>
    <property type="evidence" value="ECO:0007669"/>
    <property type="project" value="InterPro"/>
</dbReference>
<dbReference type="EMBL" id="KK198755">
    <property type="protein sequence ID" value="KCW81875.1"/>
    <property type="molecule type" value="Genomic_DNA"/>
</dbReference>
<dbReference type="GO" id="GO:0003735">
    <property type="term" value="F:structural constituent of ribosome"/>
    <property type="evidence" value="ECO:0007669"/>
    <property type="project" value="InterPro"/>
</dbReference>
<dbReference type="InParanoid" id="A0A059CVB2"/>
<proteinExistence type="predicted"/>
<dbReference type="GO" id="GO:0005840">
    <property type="term" value="C:ribosome"/>
    <property type="evidence" value="ECO:0007669"/>
    <property type="project" value="InterPro"/>
</dbReference>
<dbReference type="Pfam" id="PF08069">
    <property type="entry name" value="Ribosomal_S13_N"/>
    <property type="match status" value="1"/>
</dbReference>
<dbReference type="AlphaFoldDB" id="A0A059CVB2"/>
<dbReference type="InterPro" id="IPR012606">
    <property type="entry name" value="Ribosomal_uS15_N"/>
</dbReference>
<evidence type="ECO:0000259" key="1">
    <source>
        <dbReference type="Pfam" id="PF08069"/>
    </source>
</evidence>
<protein>
    <recommendedName>
        <fullName evidence="1">Small ribosomal subunit protein uS15 N-terminal domain-containing protein</fullName>
    </recommendedName>
</protein>
<accession>A0A059CVB2</accession>
<gene>
    <name evidence="2" type="ORF">EUGRSUZ_C03232</name>
</gene>
<evidence type="ECO:0000313" key="2">
    <source>
        <dbReference type="EMBL" id="KCW81875.1"/>
    </source>
</evidence>
<sequence>MKPRVSDQRTLLSRTLASDGFPRRKQRNLVVPPLWVFLILSNKGISASALPYKRTPLSWLKISSQDVRRFSAAFVCFCGIMDSL</sequence>
<name>A0A059CVB2_EUCGR</name>